<organism evidence="1 2">
    <name type="scientific">Colwellia psychrerythraea</name>
    <name type="common">Vibrio psychroerythus</name>
    <dbReference type="NCBI Taxonomy" id="28229"/>
    <lineage>
        <taxon>Bacteria</taxon>
        <taxon>Pseudomonadati</taxon>
        <taxon>Pseudomonadota</taxon>
        <taxon>Gammaproteobacteria</taxon>
        <taxon>Alteromonadales</taxon>
        <taxon>Colwelliaceae</taxon>
        <taxon>Colwellia</taxon>
    </lineage>
</organism>
<gene>
    <name evidence="1" type="ORF">GAB14E_2664</name>
</gene>
<dbReference type="OrthoDB" id="106501at2"/>
<protein>
    <recommendedName>
        <fullName evidence="3">Phosphate-selective porin O and P</fullName>
    </recommendedName>
</protein>
<dbReference type="Gene3D" id="2.40.160.20">
    <property type="match status" value="1"/>
</dbReference>
<sequence length="430" mass="48832">MLLKLKTNAAVELTSRVNNLYCSRSLLSRTLLCTFLVVACFATKVQAEEGKTYANSKDFQLHGFISQGLIDVNGSDFVNDDGELSTELTEIGLNATYQLTDTFRLAGQVVYLDGGNRYAQGARVDYALLDWSAFTDEQWQANIYLGRFKNNHWLYSSSRDIPFARPSIILPQSVYFDGFRDIAVGSDGIAAKLSHSTDEYGNFDLQLSYGSSPISDEQTKNILSEHAQGSAEQDYDAQASLYWQPAFSPWRFGVSLLEAGFTYDSAGQANGDFFFDSDFTFQFYTMNAIYEGEAWEFSGEIYQQRFTIDGFYFPAFQLDNVGQGFYLQSRYKLTQQLTLLARYEDFYLDKDDKDGKEMEESTGGAIPYYFGFHKDTTIGVNYDITSNFSVRAEYHWVRGAGRLTPVVAPNPAINDSEDWQMWAVQLMYWF</sequence>
<evidence type="ECO:0000313" key="2">
    <source>
        <dbReference type="Proteomes" id="UP000029868"/>
    </source>
</evidence>
<proteinExistence type="predicted"/>
<dbReference type="Proteomes" id="UP000029868">
    <property type="component" value="Unassembled WGS sequence"/>
</dbReference>
<name>A0A099KT04_COLPS</name>
<dbReference type="PATRIC" id="fig|28229.3.peg.2291"/>
<dbReference type="EMBL" id="JQEC01000027">
    <property type="protein sequence ID" value="KGJ93340.1"/>
    <property type="molecule type" value="Genomic_DNA"/>
</dbReference>
<evidence type="ECO:0008006" key="3">
    <source>
        <dbReference type="Google" id="ProtNLM"/>
    </source>
</evidence>
<evidence type="ECO:0000313" key="1">
    <source>
        <dbReference type="EMBL" id="KGJ93340.1"/>
    </source>
</evidence>
<comment type="caution">
    <text evidence="1">The sequence shown here is derived from an EMBL/GenBank/DDBJ whole genome shotgun (WGS) entry which is preliminary data.</text>
</comment>
<dbReference type="SUPFAM" id="SSF56935">
    <property type="entry name" value="Porins"/>
    <property type="match status" value="1"/>
</dbReference>
<dbReference type="RefSeq" id="WP_033082336.1">
    <property type="nucleotide sequence ID" value="NZ_JQEC01000027.1"/>
</dbReference>
<dbReference type="AlphaFoldDB" id="A0A099KT04"/>
<reference evidence="1 2" key="1">
    <citation type="submission" date="2014-08" db="EMBL/GenBank/DDBJ databases">
        <title>Genomic and Phenotypic Diversity of Colwellia psychrerythraea strains from Disparate Marine Basins.</title>
        <authorList>
            <person name="Techtmann S.M."/>
            <person name="Stelling S.C."/>
            <person name="Utturkar S.M."/>
            <person name="Alshibli N."/>
            <person name="Harris A."/>
            <person name="Brown S.D."/>
            <person name="Hazen T.C."/>
        </authorList>
    </citation>
    <scope>NUCLEOTIDE SEQUENCE [LARGE SCALE GENOMIC DNA]</scope>
    <source>
        <strain evidence="1 2">GAB14E</strain>
    </source>
</reference>
<accession>A0A099KT04</accession>